<dbReference type="Pfam" id="PF00085">
    <property type="entry name" value="Thioredoxin"/>
    <property type="match status" value="2"/>
</dbReference>
<proteinExistence type="inferred from homology"/>
<evidence type="ECO:0000313" key="14">
    <source>
        <dbReference type="EMBL" id="KAK9047006.1"/>
    </source>
</evidence>
<evidence type="ECO:0000256" key="8">
    <source>
        <dbReference type="ARBA" id="ARBA00023157"/>
    </source>
</evidence>
<evidence type="ECO:0000313" key="15">
    <source>
        <dbReference type="Proteomes" id="UP001396334"/>
    </source>
</evidence>
<dbReference type="InterPro" id="IPR005792">
    <property type="entry name" value="Prot_disulphide_isomerase"/>
</dbReference>
<evidence type="ECO:0000256" key="6">
    <source>
        <dbReference type="ARBA" id="ARBA00022737"/>
    </source>
</evidence>
<dbReference type="PROSITE" id="PS51352">
    <property type="entry name" value="THIOREDOXIN_2"/>
    <property type="match status" value="2"/>
</dbReference>
<dbReference type="PANTHER" id="PTHR18929:SF132">
    <property type="entry name" value="PROTEIN DISULFIDE-ISOMERASE A3"/>
    <property type="match status" value="1"/>
</dbReference>
<dbReference type="PROSITE" id="PS51257">
    <property type="entry name" value="PROKAR_LIPOPROTEIN"/>
    <property type="match status" value="1"/>
</dbReference>
<reference evidence="14 15" key="1">
    <citation type="journal article" date="2024" name="G3 (Bethesda)">
        <title>Genome assembly of Hibiscus sabdariffa L. provides insights into metabolisms of medicinal natural products.</title>
        <authorList>
            <person name="Kim T."/>
        </authorList>
    </citation>
    <scope>NUCLEOTIDE SEQUENCE [LARGE SCALE GENOMIC DNA]</scope>
    <source>
        <strain evidence="14">TK-2024</strain>
        <tissue evidence="14">Old leaves</tissue>
    </source>
</reference>
<evidence type="ECO:0000259" key="13">
    <source>
        <dbReference type="PROSITE" id="PS51352"/>
    </source>
</evidence>
<feature type="domain" description="Thioredoxin" evidence="13">
    <location>
        <begin position="354"/>
        <end position="479"/>
    </location>
</feature>
<feature type="chain" id="PRO_5044997098" description="Protein disulfide-isomerase" evidence="12">
    <location>
        <begin position="24"/>
        <end position="479"/>
    </location>
</feature>
<dbReference type="InterPro" id="IPR017937">
    <property type="entry name" value="Thioredoxin_CS"/>
</dbReference>
<evidence type="ECO:0000256" key="1">
    <source>
        <dbReference type="ARBA" id="ARBA00001182"/>
    </source>
</evidence>
<evidence type="ECO:0000256" key="9">
    <source>
        <dbReference type="ARBA" id="ARBA00023235"/>
    </source>
</evidence>
<comment type="subcellular location">
    <subcellularLocation>
        <location evidence="2">Endoplasmic reticulum lumen</location>
    </subcellularLocation>
</comment>
<dbReference type="NCBIfam" id="TIGR01126">
    <property type="entry name" value="pdi_dom"/>
    <property type="match status" value="1"/>
</dbReference>
<accession>A0ABR2UBC1</accession>
<feature type="signal peptide" evidence="12">
    <location>
        <begin position="1"/>
        <end position="23"/>
    </location>
</feature>
<dbReference type="PRINTS" id="PR00421">
    <property type="entry name" value="THIOREDOXIN"/>
</dbReference>
<dbReference type="InterPro" id="IPR036249">
    <property type="entry name" value="Thioredoxin-like_sf"/>
</dbReference>
<dbReference type="CDD" id="cd02995">
    <property type="entry name" value="PDI_a_PDI_a'_C"/>
    <property type="match status" value="1"/>
</dbReference>
<gene>
    <name evidence="14" type="ORF">V6N11_052874</name>
</gene>
<keyword evidence="8" id="KW-1015">Disulfide bond</keyword>
<keyword evidence="5 12" id="KW-0732">Signal</keyword>
<evidence type="ECO:0000256" key="10">
    <source>
        <dbReference type="ARBA" id="ARBA00023284"/>
    </source>
</evidence>
<evidence type="ECO:0000256" key="7">
    <source>
        <dbReference type="ARBA" id="ARBA00022824"/>
    </source>
</evidence>
<keyword evidence="15" id="KW-1185">Reference proteome</keyword>
<dbReference type="CDD" id="cd02961">
    <property type="entry name" value="PDI_a_family"/>
    <property type="match status" value="1"/>
</dbReference>
<dbReference type="CDD" id="cd02981">
    <property type="entry name" value="PDI_b_family"/>
    <property type="match status" value="1"/>
</dbReference>
<dbReference type="PANTHER" id="PTHR18929">
    <property type="entry name" value="PROTEIN DISULFIDE ISOMERASE"/>
    <property type="match status" value="1"/>
</dbReference>
<name>A0ABR2UBC1_9ROSI</name>
<keyword evidence="10" id="KW-0676">Redox-active center</keyword>
<dbReference type="EC" id="5.3.4.1" evidence="4 12"/>
<evidence type="ECO:0000256" key="12">
    <source>
        <dbReference type="RuleBase" id="RU361130"/>
    </source>
</evidence>
<dbReference type="PROSITE" id="PS00194">
    <property type="entry name" value="THIOREDOXIN_1"/>
    <property type="match status" value="2"/>
</dbReference>
<organism evidence="14 15">
    <name type="scientific">Hibiscus sabdariffa</name>
    <name type="common">roselle</name>
    <dbReference type="NCBI Taxonomy" id="183260"/>
    <lineage>
        <taxon>Eukaryota</taxon>
        <taxon>Viridiplantae</taxon>
        <taxon>Streptophyta</taxon>
        <taxon>Embryophyta</taxon>
        <taxon>Tracheophyta</taxon>
        <taxon>Spermatophyta</taxon>
        <taxon>Magnoliopsida</taxon>
        <taxon>eudicotyledons</taxon>
        <taxon>Gunneridae</taxon>
        <taxon>Pentapetalae</taxon>
        <taxon>rosids</taxon>
        <taxon>malvids</taxon>
        <taxon>Malvales</taxon>
        <taxon>Malvaceae</taxon>
        <taxon>Malvoideae</taxon>
        <taxon>Hibiscus</taxon>
    </lineage>
</organism>
<dbReference type="SUPFAM" id="SSF52833">
    <property type="entry name" value="Thioredoxin-like"/>
    <property type="match status" value="4"/>
</dbReference>
<comment type="similarity">
    <text evidence="3 11">Belongs to the protein disulfide isomerase family.</text>
</comment>
<evidence type="ECO:0000256" key="3">
    <source>
        <dbReference type="ARBA" id="ARBA00006347"/>
    </source>
</evidence>
<feature type="domain" description="Thioredoxin" evidence="13">
    <location>
        <begin position="9"/>
        <end position="142"/>
    </location>
</feature>
<dbReference type="Proteomes" id="UP001396334">
    <property type="component" value="Unassembled WGS sequence"/>
</dbReference>
<dbReference type="CDD" id="cd02982">
    <property type="entry name" value="PDI_b'_family"/>
    <property type="match status" value="1"/>
</dbReference>
<comment type="catalytic activity">
    <reaction evidence="1 12">
        <text>Catalyzes the rearrangement of -S-S- bonds in proteins.</text>
        <dbReference type="EC" id="5.3.4.1"/>
    </reaction>
</comment>
<evidence type="ECO:0000256" key="4">
    <source>
        <dbReference type="ARBA" id="ARBA00012723"/>
    </source>
</evidence>
<dbReference type="InterPro" id="IPR013766">
    <property type="entry name" value="Thioredoxin_domain"/>
</dbReference>
<keyword evidence="7" id="KW-0256">Endoplasmic reticulum</keyword>
<protein>
    <recommendedName>
        <fullName evidence="4 12">Protein disulfide-isomerase</fullName>
        <ecNumber evidence="4 12">5.3.4.1</ecNumber>
    </recommendedName>
</protein>
<dbReference type="InterPro" id="IPR005788">
    <property type="entry name" value="PDI_thioredoxin-like_dom"/>
</dbReference>
<evidence type="ECO:0000256" key="2">
    <source>
        <dbReference type="ARBA" id="ARBA00004319"/>
    </source>
</evidence>
<sequence length="479" mass="53309">MAKTVSVWVALVVLACSLTAISAEENDESKEFVLTLDHSNFSDTVSKHDFIVVEFYAPWCGHCKSLAPEYEKAASILSKHDPPITLAKVDANEEANRDLANQYEVRGFPTLKILRNGGKNVQEYKGPREADGIVDFLKKQSGPASTEIKSAEDASNFIDEKKIVIVGIFSKFSGEEFENYTALAEKLRSDYEFGHTSDAKYLPRGESSVTGPVVRLFKPFDELFIDFEDFNGDALEKFVEASSIPLVTLFNSDPSNHPFVIKFYNNPHDKVMLFANLSSEVDSLQSKYREAAEHYKGQDISFLLGDLEASQAAFQYFGVKESQVPLIIILNNDGKKFLKANVEADHIAPWLKDYKEGKVPPYVKSEPIPVENNEPVKVVVADTLEDMVFKSGKNVLLEFYAPWCGHCKSLAPILDEVAIHYEKDANVLIAKLDATANDIEDPNFDVKGYPAVYFRSADGNITSYEEGDLKTNSDDGNAS</sequence>
<dbReference type="NCBIfam" id="TIGR01130">
    <property type="entry name" value="ER_PDI_fam"/>
    <property type="match status" value="1"/>
</dbReference>
<keyword evidence="6" id="KW-0677">Repeat</keyword>
<comment type="caution">
    <text evidence="14">The sequence shown here is derived from an EMBL/GenBank/DDBJ whole genome shotgun (WGS) entry which is preliminary data.</text>
</comment>
<evidence type="ECO:0000256" key="5">
    <source>
        <dbReference type="ARBA" id="ARBA00022729"/>
    </source>
</evidence>
<dbReference type="Gene3D" id="3.40.30.10">
    <property type="entry name" value="Glutaredoxin"/>
    <property type="match status" value="4"/>
</dbReference>
<evidence type="ECO:0000256" key="11">
    <source>
        <dbReference type="RuleBase" id="RU004208"/>
    </source>
</evidence>
<keyword evidence="9 12" id="KW-0413">Isomerase</keyword>
<dbReference type="EMBL" id="JBBPBN010000001">
    <property type="protein sequence ID" value="KAK9047006.1"/>
    <property type="molecule type" value="Genomic_DNA"/>
</dbReference>
<dbReference type="Pfam" id="PF13848">
    <property type="entry name" value="Thioredoxin_6"/>
    <property type="match status" value="1"/>
</dbReference>